<dbReference type="AlphaFoldDB" id="A0A6H1PFW6"/>
<gene>
    <name evidence="2" type="primary">ATP8</name>
</gene>
<accession>A0A6H1PFW6</accession>
<keyword evidence="1" id="KW-1133">Transmembrane helix</keyword>
<geneLocation type="mitochondrion" evidence="2"/>
<protein>
    <submittedName>
        <fullName evidence="2">ATP synthase F0 subunit 8</fullName>
    </submittedName>
</protein>
<keyword evidence="2" id="KW-0496">Mitochondrion</keyword>
<evidence type="ECO:0000256" key="1">
    <source>
        <dbReference type="SAM" id="Phobius"/>
    </source>
</evidence>
<evidence type="ECO:0000313" key="2">
    <source>
        <dbReference type="EMBL" id="QIZ12520.1"/>
    </source>
</evidence>
<reference evidence="2" key="1">
    <citation type="journal article" date="2020" name="BMC Evol. Biol.">
        <title>A mitogenomic phylogeny of chitons (Mollusca: Polyplacophora).</title>
        <authorList>
            <person name="Irisarri I."/>
            <person name="Uribe J.E."/>
            <person name="Eernisse D.J."/>
            <person name="Zardoya R."/>
        </authorList>
    </citation>
    <scope>NUCLEOTIDE SEQUENCE</scope>
</reference>
<keyword evidence="1" id="KW-0812">Transmembrane</keyword>
<dbReference type="EMBL" id="MN864050">
    <property type="protein sequence ID" value="QIZ12520.1"/>
    <property type="molecule type" value="Genomic_DNA"/>
</dbReference>
<name>A0A6H1PFW6_PLAAB</name>
<keyword evidence="1" id="KW-0472">Membrane</keyword>
<sequence length="53" mass="6596">MPQLAPLNWILLVILFWLAMLTLTLTIWWLKDKKYIIIFTKKDISFKNKKWMW</sequence>
<proteinExistence type="predicted"/>
<feature type="transmembrane region" description="Helical" evidence="1">
    <location>
        <begin position="6"/>
        <end position="30"/>
    </location>
</feature>
<organism evidence="2">
    <name type="scientific">Plaxiphora albida</name>
    <name type="common">Whitened chiton</name>
    <name type="synonym">Chiton albidus</name>
    <dbReference type="NCBI Taxonomy" id="256106"/>
    <lineage>
        <taxon>Eukaryota</taxon>
        <taxon>Metazoa</taxon>
        <taxon>Spiralia</taxon>
        <taxon>Lophotrochozoa</taxon>
        <taxon>Mollusca</taxon>
        <taxon>Polyplacophora</taxon>
        <taxon>Neoloricata</taxon>
        <taxon>Chitonida</taxon>
        <taxon>Acanthochitonina</taxon>
        <taxon>Mopaliidae</taxon>
        <taxon>Plaxiphora</taxon>
    </lineage>
</organism>